<protein>
    <submittedName>
        <fullName evidence="1">Uncharacterized protein</fullName>
    </submittedName>
</protein>
<dbReference type="OrthoDB" id="10532419at2759"/>
<reference evidence="1" key="1">
    <citation type="submission" date="2020-01" db="EMBL/GenBank/DDBJ databases">
        <authorList>
            <person name="Mishra B."/>
        </authorList>
    </citation>
    <scope>NUCLEOTIDE SEQUENCE [LARGE SCALE GENOMIC DNA]</scope>
</reference>
<evidence type="ECO:0000313" key="1">
    <source>
        <dbReference type="EMBL" id="CAA7023645.1"/>
    </source>
</evidence>
<name>A0A6D2IF48_9BRAS</name>
<accession>A0A6D2IF48</accession>
<sequence>MKETKATLDKEYGLVCKNALEVGTSEWWNLDCGYALPPSFDLMSMELPTQHIADAWFSEAELTESDVRMAYSNAYAAFCIGRRMVGVLSEKRRLADRYHR</sequence>
<dbReference type="EMBL" id="CACVBM020000799">
    <property type="protein sequence ID" value="CAA7023645.1"/>
    <property type="molecule type" value="Genomic_DNA"/>
</dbReference>
<gene>
    <name evidence="1" type="ORF">MERR_LOCUS10880</name>
</gene>
<keyword evidence="2" id="KW-1185">Reference proteome</keyword>
<organism evidence="1 2">
    <name type="scientific">Microthlaspi erraticum</name>
    <dbReference type="NCBI Taxonomy" id="1685480"/>
    <lineage>
        <taxon>Eukaryota</taxon>
        <taxon>Viridiplantae</taxon>
        <taxon>Streptophyta</taxon>
        <taxon>Embryophyta</taxon>
        <taxon>Tracheophyta</taxon>
        <taxon>Spermatophyta</taxon>
        <taxon>Magnoliopsida</taxon>
        <taxon>eudicotyledons</taxon>
        <taxon>Gunneridae</taxon>
        <taxon>Pentapetalae</taxon>
        <taxon>rosids</taxon>
        <taxon>malvids</taxon>
        <taxon>Brassicales</taxon>
        <taxon>Brassicaceae</taxon>
        <taxon>Coluteocarpeae</taxon>
        <taxon>Microthlaspi</taxon>
    </lineage>
</organism>
<comment type="caution">
    <text evidence="1">The sequence shown here is derived from an EMBL/GenBank/DDBJ whole genome shotgun (WGS) entry which is preliminary data.</text>
</comment>
<dbReference type="AlphaFoldDB" id="A0A6D2IF48"/>
<dbReference type="Proteomes" id="UP000467841">
    <property type="component" value="Unassembled WGS sequence"/>
</dbReference>
<evidence type="ECO:0000313" key="2">
    <source>
        <dbReference type="Proteomes" id="UP000467841"/>
    </source>
</evidence>
<proteinExistence type="predicted"/>